<dbReference type="SMART" id="SM00062">
    <property type="entry name" value="PBPb"/>
    <property type="match status" value="1"/>
</dbReference>
<dbReference type="AlphaFoldDB" id="A0A1U9UPT1"/>
<feature type="domain" description="Solute-binding protein family 3/N-terminal" evidence="4">
    <location>
        <begin position="33"/>
        <end position="270"/>
    </location>
</feature>
<organism evidence="5 6">
    <name type="scientific">Cupriavidus necator</name>
    <name type="common">Alcaligenes eutrophus</name>
    <name type="synonym">Ralstonia eutropha</name>
    <dbReference type="NCBI Taxonomy" id="106590"/>
    <lineage>
        <taxon>Bacteria</taxon>
        <taxon>Pseudomonadati</taxon>
        <taxon>Pseudomonadota</taxon>
        <taxon>Betaproteobacteria</taxon>
        <taxon>Burkholderiales</taxon>
        <taxon>Burkholderiaceae</taxon>
        <taxon>Cupriavidus</taxon>
    </lineage>
</organism>
<keyword evidence="2 3" id="KW-0732">Signal</keyword>
<dbReference type="Proteomes" id="UP000189627">
    <property type="component" value="Chromosome 1"/>
</dbReference>
<evidence type="ECO:0000256" key="3">
    <source>
        <dbReference type="SAM" id="SignalP"/>
    </source>
</evidence>
<dbReference type="PANTHER" id="PTHR35841">
    <property type="entry name" value="PHOSPHONATES-BINDING PERIPLASMIC PROTEIN"/>
    <property type="match status" value="1"/>
</dbReference>
<feature type="signal peptide" evidence="3">
    <location>
        <begin position="1"/>
        <end position="29"/>
    </location>
</feature>
<dbReference type="EMBL" id="CP017757">
    <property type="protein sequence ID" value="AQV94175.1"/>
    <property type="molecule type" value="Genomic_DNA"/>
</dbReference>
<dbReference type="CDD" id="cd13572">
    <property type="entry name" value="PBP2_PnhD_2"/>
    <property type="match status" value="1"/>
</dbReference>
<evidence type="ECO:0000256" key="2">
    <source>
        <dbReference type="ARBA" id="ARBA00022729"/>
    </source>
</evidence>
<feature type="chain" id="PRO_5012595071" evidence="3">
    <location>
        <begin position="30"/>
        <end position="291"/>
    </location>
</feature>
<dbReference type="InterPro" id="IPR001638">
    <property type="entry name" value="Solute-binding_3/MltF_N"/>
</dbReference>
<evidence type="ECO:0000313" key="5">
    <source>
        <dbReference type="EMBL" id="AQV94175.1"/>
    </source>
</evidence>
<dbReference type="NCBIfam" id="TIGR01098">
    <property type="entry name" value="3A0109s03R"/>
    <property type="match status" value="1"/>
</dbReference>
<protein>
    <submittedName>
        <fullName evidence="5">Putative selenate ABC transporter substrate-binding protein</fullName>
    </submittedName>
</protein>
<accession>A0A1U9UPT1</accession>
<dbReference type="Gene3D" id="3.40.190.10">
    <property type="entry name" value="Periplasmic binding protein-like II"/>
    <property type="match status" value="2"/>
</dbReference>
<dbReference type="InterPro" id="IPR030836">
    <property type="entry name" value="ABC_peri_PhnD-like"/>
</dbReference>
<dbReference type="Pfam" id="PF12974">
    <property type="entry name" value="Phosphonate-bd"/>
    <property type="match status" value="1"/>
</dbReference>
<proteinExistence type="inferred from homology"/>
<name>A0A1U9UPT1_CUPNE</name>
<reference evidence="6" key="1">
    <citation type="submission" date="2017-02" db="EMBL/GenBank/DDBJ databases">
        <title>Complete genome sequence of Cupriavidus necator strain NH9, a 3-chlorobenzoate degrader.</title>
        <authorList>
            <person name="Moriuchi R."/>
            <person name="Dohra H."/>
            <person name="Ogawa N."/>
        </authorList>
    </citation>
    <scope>NUCLEOTIDE SEQUENCE [LARGE SCALE GENOMIC DNA]</scope>
    <source>
        <strain evidence="6">NH9</strain>
    </source>
</reference>
<sequence>MIPAIFPRIAKRLAALALFGLAGLSGAQAAQTVLKVSAIPDEAPTELQRKFAPLGKYLEKEIGMKVEFVPVTDYAAVVESLATGKIDMAWLGGFTYVQSKIRTKGATIPIVQRQEDAAFTSKFITADSSIKTLADLKGKTFAFGAPSSTSGHLMPRYFLQQAGIDPDRDFKTVAYSGAHDATVAFVQAGKVDAGVLNASVWDKLVEQHKVDPGKVRVFAVTPPYFDYNWTVRGGLDPDLRKKLTEAFLRLDPTNPAHREIMALQRTVKYIPTRSENYAGIEAAARTAGLIK</sequence>
<evidence type="ECO:0000256" key="1">
    <source>
        <dbReference type="ARBA" id="ARBA00007162"/>
    </source>
</evidence>
<dbReference type="GO" id="GO:0043190">
    <property type="term" value="C:ATP-binding cassette (ABC) transporter complex"/>
    <property type="evidence" value="ECO:0007669"/>
    <property type="project" value="InterPro"/>
</dbReference>
<dbReference type="NCBIfam" id="TIGR04553">
    <property type="entry name" value="ABC_peri_selen"/>
    <property type="match status" value="1"/>
</dbReference>
<dbReference type="InterPro" id="IPR005770">
    <property type="entry name" value="PhnD"/>
</dbReference>
<dbReference type="RefSeq" id="WP_078196443.1">
    <property type="nucleotide sequence ID" value="NZ_CP017757.2"/>
</dbReference>
<evidence type="ECO:0000259" key="4">
    <source>
        <dbReference type="SMART" id="SM00062"/>
    </source>
</evidence>
<dbReference type="OrthoDB" id="5318791at2"/>
<evidence type="ECO:0000313" key="6">
    <source>
        <dbReference type="Proteomes" id="UP000189627"/>
    </source>
</evidence>
<dbReference type="KEGG" id="cuh:BJN34_09770"/>
<dbReference type="SUPFAM" id="SSF53850">
    <property type="entry name" value="Periplasmic binding protein-like II"/>
    <property type="match status" value="1"/>
</dbReference>
<gene>
    <name evidence="5" type="ORF">BJN34_09770</name>
</gene>
<dbReference type="PANTHER" id="PTHR35841:SF1">
    <property type="entry name" value="PHOSPHONATES-BINDING PERIPLASMIC PROTEIN"/>
    <property type="match status" value="1"/>
</dbReference>
<dbReference type="GO" id="GO:0055085">
    <property type="term" value="P:transmembrane transport"/>
    <property type="evidence" value="ECO:0007669"/>
    <property type="project" value="InterPro"/>
</dbReference>
<comment type="similarity">
    <text evidence="1">Belongs to the phosphate/phosphite/phosphonate binding protein family.</text>
</comment>